<feature type="domain" description="PurM-like C-terminal" evidence="7">
    <location>
        <begin position="207"/>
        <end position="397"/>
    </location>
</feature>
<evidence type="ECO:0000256" key="1">
    <source>
        <dbReference type="ARBA" id="ARBA00004686"/>
    </source>
</evidence>
<dbReference type="GO" id="GO:0046084">
    <property type="term" value="P:adenine biosynthetic process"/>
    <property type="evidence" value="ECO:0007669"/>
    <property type="project" value="TreeGrafter"/>
</dbReference>
<evidence type="ECO:0000259" key="6">
    <source>
        <dbReference type="Pfam" id="PF00586"/>
    </source>
</evidence>
<dbReference type="PANTHER" id="PTHR10520:SF12">
    <property type="entry name" value="TRIFUNCTIONAL PURINE BIOSYNTHETIC PROTEIN ADENOSINE-3"/>
    <property type="match status" value="1"/>
</dbReference>
<accession>A0A497EW37</accession>
<proteinExistence type="predicted"/>
<dbReference type="InterPro" id="IPR036921">
    <property type="entry name" value="PurM-like_N_sf"/>
</dbReference>
<dbReference type="GO" id="GO:0006189">
    <property type="term" value="P:'de novo' IMP biosynthetic process"/>
    <property type="evidence" value="ECO:0007669"/>
    <property type="project" value="UniProtKB-UniPathway"/>
</dbReference>
<gene>
    <name evidence="8" type="ORF">DRJ33_06115</name>
</gene>
<evidence type="ECO:0000256" key="4">
    <source>
        <dbReference type="ARBA" id="ARBA00022741"/>
    </source>
</evidence>
<dbReference type="SUPFAM" id="SSF55326">
    <property type="entry name" value="PurM N-terminal domain-like"/>
    <property type="match status" value="1"/>
</dbReference>
<dbReference type="EC" id="6.3.3.1" evidence="2"/>
<dbReference type="GO" id="GO:0004637">
    <property type="term" value="F:phosphoribosylamine-glycine ligase activity"/>
    <property type="evidence" value="ECO:0007669"/>
    <property type="project" value="TreeGrafter"/>
</dbReference>
<organism evidence="8 9">
    <name type="scientific">Thermoproteota archaeon</name>
    <dbReference type="NCBI Taxonomy" id="2056631"/>
    <lineage>
        <taxon>Archaea</taxon>
        <taxon>Thermoproteota</taxon>
    </lineage>
</organism>
<dbReference type="UniPathway" id="UPA00074">
    <property type="reaction ID" value="UER00129"/>
</dbReference>
<keyword evidence="4" id="KW-0547">Nucleotide-binding</keyword>
<dbReference type="GO" id="GO:0004641">
    <property type="term" value="F:phosphoribosylformylglycinamidine cyclo-ligase activity"/>
    <property type="evidence" value="ECO:0007669"/>
    <property type="project" value="UniProtKB-EC"/>
</dbReference>
<dbReference type="SUPFAM" id="SSF56042">
    <property type="entry name" value="PurM C-terminal domain-like"/>
    <property type="match status" value="1"/>
</dbReference>
<name>A0A497EW37_9CREN</name>
<dbReference type="GO" id="GO:0005524">
    <property type="term" value="F:ATP binding"/>
    <property type="evidence" value="ECO:0007669"/>
    <property type="project" value="UniProtKB-KW"/>
</dbReference>
<evidence type="ECO:0000313" key="9">
    <source>
        <dbReference type="Proteomes" id="UP000272051"/>
    </source>
</evidence>
<dbReference type="EMBL" id="QMQX01000115">
    <property type="protein sequence ID" value="RLE51329.1"/>
    <property type="molecule type" value="Genomic_DNA"/>
</dbReference>
<evidence type="ECO:0000313" key="8">
    <source>
        <dbReference type="EMBL" id="RLE51329.1"/>
    </source>
</evidence>
<evidence type="ECO:0000256" key="3">
    <source>
        <dbReference type="ARBA" id="ARBA00022598"/>
    </source>
</evidence>
<dbReference type="InterPro" id="IPR004733">
    <property type="entry name" value="PurM_cligase"/>
</dbReference>
<dbReference type="GO" id="GO:0005829">
    <property type="term" value="C:cytosol"/>
    <property type="evidence" value="ECO:0007669"/>
    <property type="project" value="TreeGrafter"/>
</dbReference>
<dbReference type="InterPro" id="IPR016188">
    <property type="entry name" value="PurM-like_N"/>
</dbReference>
<dbReference type="InterPro" id="IPR036676">
    <property type="entry name" value="PurM-like_C_sf"/>
</dbReference>
<dbReference type="Pfam" id="PF02769">
    <property type="entry name" value="AIRS_C"/>
    <property type="match status" value="1"/>
</dbReference>
<keyword evidence="3" id="KW-0436">Ligase</keyword>
<sequence>MNHLKLNMKYQGFKDILKARGHRMINSDHYQKLGVDARKESVKVFKQLLMPLFPKAFTAIFGDLEKNEGITLHVDGAGSKPIVSYICFKETSDPNWFKGLAQDVIAMNVDDVIAAGAKPILFADYIAINPFRLSRKEVLQALGEGFKETLELLAALSSNLAFKINPVFAGGETADLPDQIRTLDVVGVVFAKVQLDKVITCENIAKGDVILGRKSDGKAKFEKSENSGLMCNGITLARHVLLSREYELKYPEICEPSLSKRYYGGHRLTDYLEEVGMTVADALTSPTRIYAPIIAEILGKMGYAVKGMVHVTGGGLTKILGIGNNVRYIKDNLPQPPPLFRLIQREGNVSWSEMFQVFNMGIGFEIITSKDQAEEMISIAEKWGVEARIIGYVEENKEGLNDLFIKSPFGIFHYSKT</sequence>
<dbReference type="Gene3D" id="3.90.650.10">
    <property type="entry name" value="PurM-like C-terminal domain"/>
    <property type="match status" value="1"/>
</dbReference>
<feature type="domain" description="PurM-like N-terminal" evidence="6">
    <location>
        <begin position="63"/>
        <end position="190"/>
    </location>
</feature>
<dbReference type="Pfam" id="PF00586">
    <property type="entry name" value="AIRS"/>
    <property type="match status" value="1"/>
</dbReference>
<comment type="pathway">
    <text evidence="1">Purine metabolism; IMP biosynthesis via de novo pathway; 5-amino-1-(5-phospho-D-ribosyl)imidazole from N(2)-formyl-N(1)-(5-phospho-D-ribosyl)glycinamide: step 2/2.</text>
</comment>
<dbReference type="PANTHER" id="PTHR10520">
    <property type="entry name" value="TRIFUNCTIONAL PURINE BIOSYNTHETIC PROTEIN ADENOSINE-3-RELATED"/>
    <property type="match status" value="1"/>
</dbReference>
<comment type="caution">
    <text evidence="8">The sequence shown here is derived from an EMBL/GenBank/DDBJ whole genome shotgun (WGS) entry which is preliminary data.</text>
</comment>
<reference evidence="8 9" key="1">
    <citation type="submission" date="2018-06" db="EMBL/GenBank/DDBJ databases">
        <title>Extensive metabolic versatility and redundancy in microbially diverse, dynamic hydrothermal sediments.</title>
        <authorList>
            <person name="Dombrowski N."/>
            <person name="Teske A."/>
            <person name="Baker B.J."/>
        </authorList>
    </citation>
    <scope>NUCLEOTIDE SEQUENCE [LARGE SCALE GENOMIC DNA]</scope>
    <source>
        <strain evidence="8">B34_G17</strain>
    </source>
</reference>
<protein>
    <recommendedName>
        <fullName evidence="2">phosphoribosylformylglycinamidine cyclo-ligase</fullName>
        <ecNumber evidence="2">6.3.3.1</ecNumber>
    </recommendedName>
</protein>
<dbReference type="InterPro" id="IPR010918">
    <property type="entry name" value="PurM-like_C_dom"/>
</dbReference>
<dbReference type="Proteomes" id="UP000272051">
    <property type="component" value="Unassembled WGS sequence"/>
</dbReference>
<evidence type="ECO:0000256" key="5">
    <source>
        <dbReference type="ARBA" id="ARBA00022840"/>
    </source>
</evidence>
<evidence type="ECO:0000259" key="7">
    <source>
        <dbReference type="Pfam" id="PF02769"/>
    </source>
</evidence>
<evidence type="ECO:0000256" key="2">
    <source>
        <dbReference type="ARBA" id="ARBA00013047"/>
    </source>
</evidence>
<dbReference type="AlphaFoldDB" id="A0A497EW37"/>
<dbReference type="Gene3D" id="3.30.1330.10">
    <property type="entry name" value="PurM-like, N-terminal domain"/>
    <property type="match status" value="1"/>
</dbReference>
<keyword evidence="5" id="KW-0067">ATP-binding</keyword>